<evidence type="ECO:0000313" key="2">
    <source>
        <dbReference type="EMBL" id="MDO7898981.1"/>
    </source>
</evidence>
<feature type="domain" description="Dermonecrotic toxin N-terminal" evidence="1">
    <location>
        <begin position="387"/>
        <end position="629"/>
    </location>
</feature>
<comment type="caution">
    <text evidence="2">The sequence shown here is derived from an EMBL/GenBank/DDBJ whole genome shotgun (WGS) entry which is preliminary data.</text>
</comment>
<accession>A0ABT9C2I4</accession>
<evidence type="ECO:0000259" key="1">
    <source>
        <dbReference type="Pfam" id="PF20178"/>
    </source>
</evidence>
<dbReference type="EMBL" id="JAUQOP010000031">
    <property type="protein sequence ID" value="MDO7898981.1"/>
    <property type="molecule type" value="Genomic_DNA"/>
</dbReference>
<evidence type="ECO:0000313" key="3">
    <source>
        <dbReference type="Proteomes" id="UP001228019"/>
    </source>
</evidence>
<dbReference type="Pfam" id="PF20178">
    <property type="entry name" value="ToxA_N"/>
    <property type="match status" value="1"/>
</dbReference>
<sequence>MSLPSTTDVGPALARNVSLQFASRPTFEQAAQRMLEQAIQKKYPQLNLDLGRIQLATPDATHRAWQFQPFMPRVLDYLAQGVPLDLRPQGNLDCYLSDVFPRRLRSGDEKVDIKVVEKLVLELPWTVPIDLEDELTRYWSGDLGTEGSVDMATPTSRWQWLSDVLRNLLSIRALQQPDLTDAARAALDQVVRWPDRAQRLGLADQVPVHAYSLETRLTQGTSSSVLPSGDILLTYVTQGSSALLLCSPGSVVRAFPSLEAFDKHWGESIARRYVVDTVTCVRHEIDGHAFDSQAAMLLEQQLAELRRVRLPSRIGLQALKTLYRDLTDPARFLLDEPTPVASTSARLKPLVPAWLQKASVVDQTTFQHLSLALASAKKRHQGRTFLSDVQDIETFTTQALLERMRQANDSHPDPVPASQFLPGDIVLTFTVSAGYPGTIGITQEQRMSLVELAIKNLVARPSGNAKLSHRLGLALPAWLTTDFISRKGGLIEQVDIGANYPRYLQEQLLGGTPQVQARQRMFAEQIPAQLRLEALKQALNNEDGMTREGLRVLEALLQQDAQANDRAVTLRPLAVLRKPQARPDVVTNMFVIEAQDTRVGPHLLYRPLYTPALQQFPTREALLQAITRTGALQDSVLTWMTDAARPVYANGGFLEPHIVRFFPGDEFSAPDKPAPATLATDDALAQSLLRDELMPYLYDCNARALVIQADRTSVSNSESRWAVLLEGGSLLFNTLLTPLLRGPAMTTFWLWSLMASASHDIPALSNADPIARELAAVDLLVNLAMLVMQFPATHAPAHEPLAESIADQTMQLPAPRAIAERWPAPPPPSIVESTVALPGERAETAGKILDVSFSSARHRLTPDQRSRLLRLQVPRPASLPDPIEYGPYTGLYVIANQWHALVEESLYRISPEADGSAIIIDPLDPSKRGPSLRADGHGHWNFDLRLRLLGGAPPKRQKDLSRLNIQRATELVEELEQCLAQDRDRQKAVDVAQEVLTRLEEGAHYTEAQRAPKRKLFYDLLTEQIDRNLKLLKSAPERASLNIPLPAELVRALMENVVNGARKAFLVTVMEDDALNATHSHFHGEQGVIWAFLHDQEGYFRFLETKSDIHERSIHWLELKDEYLEKLLNLDAAGAQVYERLTKDRPLDERDAIGTRALQLTTLPILAINHPGSDLTERMLHLVKPLALQIRSHTELRHYELPPAEQLEVLGSLTEYYGKTLDALQGMKTLYADDLNELYFDKLLKLVDSLYQDVSGKLAALVKPEPKPRRRPPKRAKAQAERLQKKVIKTRHSGVLIGDLKPAGTDLPIETVELRSQVNNEVLATYSRHEDVWDVVDVRRPAPAPVPATRSIKVIKRAARALLDELEERLRRAQSYQKYCRHPQEIEEIMNNEADRFRVVDEELGKALAASPASRTPADQALSEQLVNAIGRLRARGSQLRTELSLQLPPTDGNLTYLFEKNLIQVALLGERKPLKGARKDFLQEYAINDRDGFPLWYAHFHYEKADTPKADYSVAHLKTKEQRREHYQSLLAKADNPYAVVNVHRGQIGKALAQGKFLPLAP</sequence>
<keyword evidence="3" id="KW-1185">Reference proteome</keyword>
<dbReference type="RefSeq" id="WP_304555765.1">
    <property type="nucleotide sequence ID" value="NZ_JAUQOP010000031.1"/>
</dbReference>
<gene>
    <name evidence="2" type="ORF">Q6A48_19020</name>
</gene>
<proteinExistence type="predicted"/>
<protein>
    <recommendedName>
        <fullName evidence="1">Dermonecrotic toxin N-terminal domain-containing protein</fullName>
    </recommendedName>
</protein>
<dbReference type="Proteomes" id="UP001228019">
    <property type="component" value="Unassembled WGS sequence"/>
</dbReference>
<reference evidence="2 3" key="1">
    <citation type="submission" date="2023-07" db="EMBL/GenBank/DDBJ databases">
        <title>Identification of four novel Pseudomonas species associated with bacterial leaf spot of cucurbits.</title>
        <authorList>
            <person name="Fullem K.R."/>
        </authorList>
    </citation>
    <scope>NUCLEOTIDE SEQUENCE [LARGE SCALE GENOMIC DNA]</scope>
    <source>
        <strain evidence="2 3">K18</strain>
    </source>
</reference>
<name>A0ABT9C2I4_9PSED</name>
<organism evidence="2 3">
    <name type="scientific">Pseudomonas citrulli</name>
    <dbReference type="NCBI Taxonomy" id="3064347"/>
    <lineage>
        <taxon>Bacteria</taxon>
        <taxon>Pseudomonadati</taxon>
        <taxon>Pseudomonadota</taxon>
        <taxon>Gammaproteobacteria</taxon>
        <taxon>Pseudomonadales</taxon>
        <taxon>Pseudomonadaceae</taxon>
        <taxon>Pseudomonas</taxon>
    </lineage>
</organism>
<dbReference type="InterPro" id="IPR046673">
    <property type="entry name" value="ToxA_N"/>
</dbReference>